<dbReference type="PANTHER" id="PTHR12121">
    <property type="entry name" value="CARBON CATABOLITE REPRESSOR PROTEIN 4"/>
    <property type="match status" value="1"/>
</dbReference>
<dbReference type="eggNOG" id="ENOG502QSS6">
    <property type="taxonomic scope" value="Eukaryota"/>
</dbReference>
<dbReference type="EMBL" id="CH408155">
    <property type="protein sequence ID" value="EDK36033.2"/>
    <property type="molecule type" value="Genomic_DNA"/>
</dbReference>
<dbReference type="InterPro" id="IPR005135">
    <property type="entry name" value="Endo/exonuclease/phosphatase"/>
</dbReference>
<dbReference type="PANTHER" id="PTHR12121:SF36">
    <property type="entry name" value="ENDONUCLEASE_EXONUCLEASE_PHOSPHATASE DOMAIN-CONTAINING PROTEIN"/>
    <property type="match status" value="1"/>
</dbReference>
<accession>A5DA26</accession>
<dbReference type="SUPFAM" id="SSF56219">
    <property type="entry name" value="DNase I-like"/>
    <property type="match status" value="1"/>
</dbReference>
<gene>
    <name evidence="3" type="ORF">PGUG_00131</name>
</gene>
<proteinExistence type="predicted"/>
<dbReference type="RefSeq" id="XP_001486754.2">
    <property type="nucleotide sequence ID" value="XM_001486704.1"/>
</dbReference>
<dbReference type="GO" id="GO:0000175">
    <property type="term" value="F:3'-5'-RNA exonuclease activity"/>
    <property type="evidence" value="ECO:0007669"/>
    <property type="project" value="TreeGrafter"/>
</dbReference>
<evidence type="ECO:0000313" key="4">
    <source>
        <dbReference type="Proteomes" id="UP000001997"/>
    </source>
</evidence>
<evidence type="ECO:0000256" key="1">
    <source>
        <dbReference type="SAM" id="Phobius"/>
    </source>
</evidence>
<organism evidence="3 4">
    <name type="scientific">Meyerozyma guilliermondii (strain ATCC 6260 / CBS 566 / DSM 6381 / JCM 1539 / NBRC 10279 / NRRL Y-324)</name>
    <name type="common">Yeast</name>
    <name type="synonym">Candida guilliermondii</name>
    <dbReference type="NCBI Taxonomy" id="294746"/>
    <lineage>
        <taxon>Eukaryota</taxon>
        <taxon>Fungi</taxon>
        <taxon>Dikarya</taxon>
        <taxon>Ascomycota</taxon>
        <taxon>Saccharomycotina</taxon>
        <taxon>Pichiomycetes</taxon>
        <taxon>Debaryomycetaceae</taxon>
        <taxon>Meyerozyma</taxon>
    </lineage>
</organism>
<feature type="transmembrane region" description="Helical" evidence="1">
    <location>
        <begin position="22"/>
        <end position="43"/>
    </location>
</feature>
<dbReference type="InterPro" id="IPR050410">
    <property type="entry name" value="CCR4/nocturin_mRNA_transcr"/>
</dbReference>
<sequence length="364" mass="42852">MEATEYTSLIVSKPNGPRRKRFFTRAVIALVMTIAIISTYLSYRSSLWNAVYTVRYPELNKPLRVRLYTHNIRFDNHNLDKHERYWSERKHLVTSSIDYNTDASFASVVCLQEVLHHQLQDILFNLNNKDTRDEWTYYGVGRSDGYTRGEYAPILYRTSDWDLVDNKTFWLSETPRIPSKGWDAALERIVTMVTLRSKLNPLVTLNFFNTHFDHRGKAARRHSAQLIANKMENYNNYPSFLCGDFNTQPTDEPYQILIKHGMKDSRALIDHLHHYGHTGTFTGFNKHNEANSVIDYVWAPYFAENGNDQPSMETTESINYYNWDFHKTHKIALRSFAILHSYYDFYMSDHRPVSADYDVSRTFF</sequence>
<dbReference type="KEGG" id="pgu:PGUG_00131"/>
<dbReference type="CDD" id="cd09083">
    <property type="entry name" value="EEP-1"/>
    <property type="match status" value="1"/>
</dbReference>
<reference evidence="3 4" key="1">
    <citation type="journal article" date="2009" name="Nature">
        <title>Evolution of pathogenicity and sexual reproduction in eight Candida genomes.</title>
        <authorList>
            <person name="Butler G."/>
            <person name="Rasmussen M.D."/>
            <person name="Lin M.F."/>
            <person name="Santos M.A."/>
            <person name="Sakthikumar S."/>
            <person name="Munro C.A."/>
            <person name="Rheinbay E."/>
            <person name="Grabherr M."/>
            <person name="Forche A."/>
            <person name="Reedy J.L."/>
            <person name="Agrafioti I."/>
            <person name="Arnaud M.B."/>
            <person name="Bates S."/>
            <person name="Brown A.J."/>
            <person name="Brunke S."/>
            <person name="Costanzo M.C."/>
            <person name="Fitzpatrick D.A."/>
            <person name="de Groot P.W."/>
            <person name="Harris D."/>
            <person name="Hoyer L.L."/>
            <person name="Hube B."/>
            <person name="Klis F.M."/>
            <person name="Kodira C."/>
            <person name="Lennard N."/>
            <person name="Logue M.E."/>
            <person name="Martin R."/>
            <person name="Neiman A.M."/>
            <person name="Nikolaou E."/>
            <person name="Quail M.A."/>
            <person name="Quinn J."/>
            <person name="Santos M.C."/>
            <person name="Schmitzberger F.F."/>
            <person name="Sherlock G."/>
            <person name="Shah P."/>
            <person name="Silverstein K.A."/>
            <person name="Skrzypek M.S."/>
            <person name="Soll D."/>
            <person name="Staggs R."/>
            <person name="Stansfield I."/>
            <person name="Stumpf M.P."/>
            <person name="Sudbery P.E."/>
            <person name="Srikantha T."/>
            <person name="Zeng Q."/>
            <person name="Berman J."/>
            <person name="Berriman M."/>
            <person name="Heitman J."/>
            <person name="Gow N.A."/>
            <person name="Lorenz M.C."/>
            <person name="Birren B.W."/>
            <person name="Kellis M."/>
            <person name="Cuomo C.A."/>
        </authorList>
    </citation>
    <scope>NUCLEOTIDE SEQUENCE [LARGE SCALE GENOMIC DNA]</scope>
    <source>
        <strain evidence="4">ATCC 6260 / CBS 566 / DSM 6381 / JCM 1539 / NBRC 10279 / NRRL Y-324</strain>
    </source>
</reference>
<dbReference type="AlphaFoldDB" id="A5DA26"/>
<dbReference type="VEuPathDB" id="FungiDB:PGUG_00131"/>
<dbReference type="Proteomes" id="UP000001997">
    <property type="component" value="Unassembled WGS sequence"/>
</dbReference>
<keyword evidence="1" id="KW-0812">Transmembrane</keyword>
<keyword evidence="4" id="KW-1185">Reference proteome</keyword>
<evidence type="ECO:0000259" key="2">
    <source>
        <dbReference type="Pfam" id="PF03372"/>
    </source>
</evidence>
<dbReference type="InterPro" id="IPR036691">
    <property type="entry name" value="Endo/exonu/phosph_ase_sf"/>
</dbReference>
<keyword evidence="1" id="KW-1133">Transmembrane helix</keyword>
<dbReference type="OrthoDB" id="276515at2759"/>
<name>A5DA26_PICGU</name>
<feature type="domain" description="Endonuclease/exonuclease/phosphatase" evidence="2">
    <location>
        <begin position="69"/>
        <end position="300"/>
    </location>
</feature>
<dbReference type="Pfam" id="PF03372">
    <property type="entry name" value="Exo_endo_phos"/>
    <property type="match status" value="1"/>
</dbReference>
<dbReference type="OMA" id="IDYIWAP"/>
<dbReference type="Gene3D" id="3.60.10.10">
    <property type="entry name" value="Endonuclease/exonuclease/phosphatase"/>
    <property type="match status" value="1"/>
</dbReference>
<evidence type="ECO:0000313" key="3">
    <source>
        <dbReference type="EMBL" id="EDK36033.2"/>
    </source>
</evidence>
<keyword evidence="1" id="KW-0472">Membrane</keyword>
<dbReference type="GeneID" id="5129642"/>
<dbReference type="HOGENOM" id="CLU_030508_0_0_1"/>
<protein>
    <recommendedName>
        <fullName evidence="2">Endonuclease/exonuclease/phosphatase domain-containing protein</fullName>
    </recommendedName>
</protein>
<dbReference type="InParanoid" id="A5DA26"/>